<accession>A0A195BB76</accession>
<dbReference type="SUPFAM" id="SSF56672">
    <property type="entry name" value="DNA/RNA polymerases"/>
    <property type="match status" value="1"/>
</dbReference>
<dbReference type="GO" id="GO:0071897">
    <property type="term" value="P:DNA biosynthetic process"/>
    <property type="evidence" value="ECO:0007669"/>
    <property type="project" value="UniProtKB-ARBA"/>
</dbReference>
<keyword evidence="2" id="KW-1185">Reference proteome</keyword>
<evidence type="ECO:0000313" key="1">
    <source>
        <dbReference type="EMBL" id="KYM81444.1"/>
    </source>
</evidence>
<organism evidence="1 2">
    <name type="scientific">Atta colombica</name>
    <dbReference type="NCBI Taxonomy" id="520822"/>
    <lineage>
        <taxon>Eukaryota</taxon>
        <taxon>Metazoa</taxon>
        <taxon>Ecdysozoa</taxon>
        <taxon>Arthropoda</taxon>
        <taxon>Hexapoda</taxon>
        <taxon>Insecta</taxon>
        <taxon>Pterygota</taxon>
        <taxon>Neoptera</taxon>
        <taxon>Endopterygota</taxon>
        <taxon>Hymenoptera</taxon>
        <taxon>Apocrita</taxon>
        <taxon>Aculeata</taxon>
        <taxon>Formicoidea</taxon>
        <taxon>Formicidae</taxon>
        <taxon>Myrmicinae</taxon>
        <taxon>Atta</taxon>
    </lineage>
</organism>
<evidence type="ECO:0008006" key="3">
    <source>
        <dbReference type="Google" id="ProtNLM"/>
    </source>
</evidence>
<dbReference type="PANTHER" id="PTHR31511">
    <property type="entry name" value="PROTEIN CBG23764"/>
    <property type="match status" value="1"/>
</dbReference>
<dbReference type="STRING" id="520822.A0A195BB76"/>
<dbReference type="Proteomes" id="UP000078540">
    <property type="component" value="Unassembled WGS sequence"/>
</dbReference>
<name>A0A195BB76_9HYME</name>
<gene>
    <name evidence="1" type="ORF">ALC53_08212</name>
</gene>
<proteinExistence type="predicted"/>
<evidence type="ECO:0000313" key="2">
    <source>
        <dbReference type="Proteomes" id="UP000078540"/>
    </source>
</evidence>
<sequence>MGNTSNRLRSKPPSLRKNITVFHLPSTHAEETTLLQYAPPGYHSSVVSNERSLIWREIDATFENRILTGAVINSNHIEPQRFLEDASNVVLQRVRDTVERYGSVKVNTDIEFPITFKNISKFKWLNIVSINVYGIENKQVLPLRLTDDKKEEHINLLYLQDSHNDNLNHFTCIKNLSRLVSSQITRKKKKKFFCDRCLHYFGSCKKLQLHEVDCQKINHSAMRCHICEKPFAHSNCNLNYKNSFYIPIVFHNLLGYDAHFIIKEIATAYEGHVDVLPYGWATCQPLPYAEFQWFEDAANFDMSTIAPDLSTGYIFEVDLEDPQHLHDRHTDLPFCPTRDKPPGKRENKLLATLYDKQRYVIHYHNIELKTQFRTRAKNDFEKNLYKLMNNAVFGKTMENVRNHVDVKLITKWDGRRFKLHEVYAISESKIALSPYDDKRYIGLNGD</sequence>
<reference evidence="1 2" key="1">
    <citation type="submission" date="2015-09" db="EMBL/GenBank/DDBJ databases">
        <title>Atta colombica WGS genome.</title>
        <authorList>
            <person name="Nygaard S."/>
            <person name="Hu H."/>
            <person name="Boomsma J."/>
            <person name="Zhang G."/>
        </authorList>
    </citation>
    <scope>NUCLEOTIDE SEQUENCE [LARGE SCALE GENOMIC DNA]</scope>
    <source>
        <strain evidence="1">Treedump-2</strain>
        <tissue evidence="1">Whole body</tissue>
    </source>
</reference>
<protein>
    <recommendedName>
        <fullName evidence="3">DNA-directed DNA polymerase</fullName>
    </recommendedName>
</protein>
<dbReference type="PANTHER" id="PTHR31511:SF12">
    <property type="entry name" value="RHO TERMINATION FACTOR N-TERMINAL DOMAIN-CONTAINING PROTEIN"/>
    <property type="match status" value="1"/>
</dbReference>
<dbReference type="AlphaFoldDB" id="A0A195BB76"/>
<dbReference type="EMBL" id="KQ976537">
    <property type="protein sequence ID" value="KYM81444.1"/>
    <property type="molecule type" value="Genomic_DNA"/>
</dbReference>
<dbReference type="InterPro" id="IPR043502">
    <property type="entry name" value="DNA/RNA_pol_sf"/>
</dbReference>